<dbReference type="Proteomes" id="UP001056120">
    <property type="component" value="Linkage Group LG20"/>
</dbReference>
<reference evidence="2" key="1">
    <citation type="journal article" date="2022" name="Mol. Ecol. Resour.">
        <title>The genomes of chicory, endive, great burdock and yacon provide insights into Asteraceae palaeo-polyploidization history and plant inulin production.</title>
        <authorList>
            <person name="Fan W."/>
            <person name="Wang S."/>
            <person name="Wang H."/>
            <person name="Wang A."/>
            <person name="Jiang F."/>
            <person name="Liu H."/>
            <person name="Zhao H."/>
            <person name="Xu D."/>
            <person name="Zhang Y."/>
        </authorList>
    </citation>
    <scope>NUCLEOTIDE SEQUENCE [LARGE SCALE GENOMIC DNA]</scope>
    <source>
        <strain evidence="2">cv. Yunnan</strain>
    </source>
</reference>
<keyword evidence="2" id="KW-1185">Reference proteome</keyword>
<evidence type="ECO:0000313" key="2">
    <source>
        <dbReference type="Proteomes" id="UP001056120"/>
    </source>
</evidence>
<accession>A0ACB9DAI4</accession>
<name>A0ACB9DAI4_9ASTR</name>
<comment type="caution">
    <text evidence="1">The sequence shown here is derived from an EMBL/GenBank/DDBJ whole genome shotgun (WGS) entry which is preliminary data.</text>
</comment>
<proteinExistence type="predicted"/>
<protein>
    <submittedName>
        <fullName evidence="1">Uncharacterized protein</fullName>
    </submittedName>
</protein>
<dbReference type="EMBL" id="CM042037">
    <property type="protein sequence ID" value="KAI3743496.1"/>
    <property type="molecule type" value="Genomic_DNA"/>
</dbReference>
<sequence length="95" mass="11049">MQLKESEAYGKISGLEKKIQYAEIEKKNMEKLSKLTINDNILSRQRKILSLDKRINEITDKIYTRFCESGGVENIREYEENMYAAVIGVEGTDQR</sequence>
<evidence type="ECO:0000313" key="1">
    <source>
        <dbReference type="EMBL" id="KAI3743496.1"/>
    </source>
</evidence>
<gene>
    <name evidence="1" type="ORF">L1987_61206</name>
</gene>
<reference evidence="1 2" key="2">
    <citation type="journal article" date="2022" name="Mol. Ecol. Resour.">
        <title>The genomes of chicory, endive, great burdock and yacon provide insights into Asteraceae paleo-polyploidization history and plant inulin production.</title>
        <authorList>
            <person name="Fan W."/>
            <person name="Wang S."/>
            <person name="Wang H."/>
            <person name="Wang A."/>
            <person name="Jiang F."/>
            <person name="Liu H."/>
            <person name="Zhao H."/>
            <person name="Xu D."/>
            <person name="Zhang Y."/>
        </authorList>
    </citation>
    <scope>NUCLEOTIDE SEQUENCE [LARGE SCALE GENOMIC DNA]</scope>
    <source>
        <strain evidence="2">cv. Yunnan</strain>
        <tissue evidence="1">Leaves</tissue>
    </source>
</reference>
<organism evidence="1 2">
    <name type="scientific">Smallanthus sonchifolius</name>
    <dbReference type="NCBI Taxonomy" id="185202"/>
    <lineage>
        <taxon>Eukaryota</taxon>
        <taxon>Viridiplantae</taxon>
        <taxon>Streptophyta</taxon>
        <taxon>Embryophyta</taxon>
        <taxon>Tracheophyta</taxon>
        <taxon>Spermatophyta</taxon>
        <taxon>Magnoliopsida</taxon>
        <taxon>eudicotyledons</taxon>
        <taxon>Gunneridae</taxon>
        <taxon>Pentapetalae</taxon>
        <taxon>asterids</taxon>
        <taxon>campanulids</taxon>
        <taxon>Asterales</taxon>
        <taxon>Asteraceae</taxon>
        <taxon>Asteroideae</taxon>
        <taxon>Heliantheae alliance</taxon>
        <taxon>Millerieae</taxon>
        <taxon>Smallanthus</taxon>
    </lineage>
</organism>